<dbReference type="Gene3D" id="2.30.40.10">
    <property type="entry name" value="Urease, subunit C, domain 1"/>
    <property type="match status" value="1"/>
</dbReference>
<feature type="domain" description="Amidohydrolase-related" evidence="13">
    <location>
        <begin position="62"/>
        <end position="388"/>
    </location>
</feature>
<gene>
    <name evidence="14" type="primary">nagA</name>
    <name evidence="14" type="ORF">Ctaglu_28120</name>
</gene>
<reference evidence="14 15" key="1">
    <citation type="submission" date="2018-11" db="EMBL/GenBank/DDBJ databases">
        <title>Genome sequencing and assembly of Clostridium tagluense strain A121.</title>
        <authorList>
            <person name="Murakami T."/>
            <person name="Segawa T."/>
            <person name="Shcherbakova V.A."/>
            <person name="Mori H."/>
            <person name="Yoshimura Y."/>
        </authorList>
    </citation>
    <scope>NUCLEOTIDE SEQUENCE [LARGE SCALE GENOMIC DNA]</scope>
    <source>
        <strain evidence="14 15">A121</strain>
    </source>
</reference>
<feature type="binding site" evidence="12">
    <location>
        <position position="141"/>
    </location>
    <ligand>
        <name>Zn(2+)</name>
        <dbReference type="ChEBI" id="CHEBI:29105"/>
    </ligand>
</feature>
<evidence type="ECO:0000256" key="9">
    <source>
        <dbReference type="PIRNR" id="PIRNR038994"/>
    </source>
</evidence>
<evidence type="ECO:0000256" key="8">
    <source>
        <dbReference type="ARBA" id="ARBA00060590"/>
    </source>
</evidence>
<feature type="binding site" evidence="12">
    <location>
        <position position="204"/>
    </location>
    <ligand>
        <name>Zn(2+)</name>
        <dbReference type="ChEBI" id="CHEBI:29105"/>
    </ligand>
</feature>
<dbReference type="EMBL" id="BHYK01000015">
    <property type="protein sequence ID" value="GCD11189.1"/>
    <property type="molecule type" value="Genomic_DNA"/>
</dbReference>
<dbReference type="InterPro" id="IPR003764">
    <property type="entry name" value="GlcNAc_6-P_deAcase"/>
</dbReference>
<dbReference type="EC" id="3.5.1.25" evidence="2"/>
<dbReference type="InterPro" id="IPR006680">
    <property type="entry name" value="Amidohydro-rel"/>
</dbReference>
<feature type="binding site" evidence="11">
    <location>
        <begin position="315"/>
        <end position="317"/>
    </location>
    <ligand>
        <name>substrate</name>
    </ligand>
</feature>
<comment type="caution">
    <text evidence="14">The sequence shown here is derived from an EMBL/GenBank/DDBJ whole genome shotgun (WGS) entry which is preliminary data.</text>
</comment>
<comment type="similarity">
    <text evidence="1 9">Belongs to the metallo-dependent hydrolases superfamily. NagA family.</text>
</comment>
<feature type="binding site" evidence="11">
    <location>
        <position position="236"/>
    </location>
    <ligand>
        <name>substrate</name>
    </ligand>
</feature>
<comment type="pathway">
    <text evidence="8">Amino-sugar metabolism; N-acetylneuraminate degradation; D-fructose 6-phosphate from N-acetylneuraminate: step 4/5.</text>
</comment>
<evidence type="ECO:0000256" key="1">
    <source>
        <dbReference type="ARBA" id="ARBA00010716"/>
    </source>
</evidence>
<comment type="catalytic activity">
    <reaction evidence="7">
        <text>N-acetyl-D-glucosamine 6-phosphate + H2O = D-glucosamine 6-phosphate + acetate</text>
        <dbReference type="Rhea" id="RHEA:22936"/>
        <dbReference type="ChEBI" id="CHEBI:15377"/>
        <dbReference type="ChEBI" id="CHEBI:30089"/>
        <dbReference type="ChEBI" id="CHEBI:57513"/>
        <dbReference type="ChEBI" id="CHEBI:58725"/>
        <dbReference type="EC" id="3.5.1.25"/>
    </reaction>
</comment>
<comment type="cofactor">
    <cofactor evidence="12">
        <name>a divalent metal cation</name>
        <dbReference type="ChEBI" id="CHEBI:60240"/>
    </cofactor>
    <text evidence="12">Binds 1 divalent metal cation per subunit.</text>
</comment>
<feature type="binding site" evidence="11">
    <location>
        <position position="152"/>
    </location>
    <ligand>
        <name>substrate</name>
    </ligand>
</feature>
<evidence type="ECO:0000256" key="3">
    <source>
        <dbReference type="ARBA" id="ARBA00018029"/>
    </source>
</evidence>
<feature type="active site" description="Proton donor/acceptor" evidence="10">
    <location>
        <position position="282"/>
    </location>
</feature>
<evidence type="ECO:0000313" key="15">
    <source>
        <dbReference type="Proteomes" id="UP000287872"/>
    </source>
</evidence>
<dbReference type="PANTHER" id="PTHR11113:SF14">
    <property type="entry name" value="N-ACETYLGLUCOSAMINE-6-PHOSPHATE DEACETYLASE"/>
    <property type="match status" value="1"/>
</dbReference>
<dbReference type="SUPFAM" id="SSF51556">
    <property type="entry name" value="Metallo-dependent hydrolases"/>
    <property type="match status" value="1"/>
</dbReference>
<dbReference type="PIRSF" id="PIRSF038994">
    <property type="entry name" value="NagA"/>
    <property type="match status" value="1"/>
</dbReference>
<evidence type="ECO:0000256" key="2">
    <source>
        <dbReference type="ARBA" id="ARBA00011899"/>
    </source>
</evidence>
<evidence type="ECO:0000256" key="10">
    <source>
        <dbReference type="PIRSR" id="PIRSR038994-1"/>
    </source>
</evidence>
<keyword evidence="4 12" id="KW-0479">Metal-binding</keyword>
<dbReference type="Gene3D" id="3.20.20.140">
    <property type="entry name" value="Metal-dependent hydrolases"/>
    <property type="match status" value="1"/>
</dbReference>
<dbReference type="InterPro" id="IPR032466">
    <property type="entry name" value="Metal_Hydrolase"/>
</dbReference>
<proteinExistence type="inferred from homology"/>
<dbReference type="FunFam" id="3.20.20.140:FF:000004">
    <property type="entry name" value="N-acetylglucosamine-6-phosphate deacetylase"/>
    <property type="match status" value="1"/>
</dbReference>
<dbReference type="Pfam" id="PF01979">
    <property type="entry name" value="Amidohydro_1"/>
    <property type="match status" value="1"/>
</dbReference>
<evidence type="ECO:0000256" key="11">
    <source>
        <dbReference type="PIRSR" id="PIRSR038994-2"/>
    </source>
</evidence>
<evidence type="ECO:0000256" key="5">
    <source>
        <dbReference type="ARBA" id="ARBA00022801"/>
    </source>
</evidence>
<accession>A0A401UNS5</accession>
<dbReference type="SUPFAM" id="SSF51338">
    <property type="entry name" value="Composite domain of metallo-dependent hydrolases"/>
    <property type="match status" value="1"/>
</dbReference>
<dbReference type="NCBIfam" id="TIGR00221">
    <property type="entry name" value="nagA"/>
    <property type="match status" value="1"/>
</dbReference>
<keyword evidence="6 9" id="KW-0119">Carbohydrate metabolism</keyword>
<dbReference type="AlphaFoldDB" id="A0A401UNS5"/>
<keyword evidence="5 9" id="KW-0378">Hydrolase</keyword>
<feature type="binding site" evidence="11">
    <location>
        <position position="259"/>
    </location>
    <ligand>
        <name>substrate</name>
    </ligand>
</feature>
<organism evidence="14 15">
    <name type="scientific">Clostridium tagluense</name>
    <dbReference type="NCBI Taxonomy" id="360422"/>
    <lineage>
        <taxon>Bacteria</taxon>
        <taxon>Bacillati</taxon>
        <taxon>Bacillota</taxon>
        <taxon>Clostridia</taxon>
        <taxon>Eubacteriales</taxon>
        <taxon>Clostridiaceae</taxon>
        <taxon>Clostridium</taxon>
    </lineage>
</organism>
<keyword evidence="15" id="KW-1185">Reference proteome</keyword>
<dbReference type="PANTHER" id="PTHR11113">
    <property type="entry name" value="N-ACETYLGLUCOSAMINE-6-PHOSPHATE DEACETYLASE"/>
    <property type="match status" value="1"/>
</dbReference>
<feature type="binding site" evidence="12">
    <location>
        <position position="225"/>
    </location>
    <ligand>
        <name>Zn(2+)</name>
        <dbReference type="ChEBI" id="CHEBI:29105"/>
    </ligand>
</feature>
<evidence type="ECO:0000313" key="14">
    <source>
        <dbReference type="EMBL" id="GCD11189.1"/>
    </source>
</evidence>
<dbReference type="InterPro" id="IPR011059">
    <property type="entry name" value="Metal-dep_hydrolase_composite"/>
</dbReference>
<dbReference type="GO" id="GO:0008448">
    <property type="term" value="F:N-acetylglucosamine-6-phosphate deacetylase activity"/>
    <property type="evidence" value="ECO:0007669"/>
    <property type="project" value="UniProtKB-EC"/>
</dbReference>
<evidence type="ECO:0000256" key="4">
    <source>
        <dbReference type="ARBA" id="ARBA00022723"/>
    </source>
</evidence>
<name>A0A401UNS5_9CLOT</name>
<dbReference type="GO" id="GO:0006046">
    <property type="term" value="P:N-acetylglucosamine catabolic process"/>
    <property type="evidence" value="ECO:0007669"/>
    <property type="project" value="TreeGrafter"/>
</dbReference>
<dbReference type="GO" id="GO:0046872">
    <property type="term" value="F:metal ion binding"/>
    <property type="evidence" value="ECO:0007669"/>
    <property type="project" value="UniProtKB-KW"/>
</dbReference>
<evidence type="ECO:0000256" key="12">
    <source>
        <dbReference type="PIRSR" id="PIRSR038994-3"/>
    </source>
</evidence>
<evidence type="ECO:0000256" key="6">
    <source>
        <dbReference type="ARBA" id="ARBA00023277"/>
    </source>
</evidence>
<evidence type="ECO:0000256" key="7">
    <source>
        <dbReference type="ARBA" id="ARBA00047647"/>
    </source>
</evidence>
<sequence>MKIKAIINGKLIMKDRVIYDNVIIFEKQIIKIINKEEFLNYKKDYKQEYKEEIQVIDAKGKYVSPGFIDIHIHGSGGYDTMDGTAEALRVISTTIAKNGVTAYLPTTMTMELGSIYCALDAIREAMSKDNQGAKILGAHMEGPFINEKYKGAQKADNIIEPNYDTIVDYLDIIKIITLAPEKDKEHSFIKKIKGNSKITLSIGHSDASYEETLKAIDSGISHATHTFNAMTPLNHRKPGIVGGIFTSDITCELIADMIHIHPAIFNILINVKQKDKIVLITDSMRAGCMKCGMYELGGQKVIVENGAAKLENGTLAGSILTLNKAVKNMLRHSNLEIYEAVAMASSVPAKVIHMDNQKGSLEVGLDADIVIFNEDIDVLLTIVEGEIVFQTQK</sequence>
<evidence type="ECO:0000259" key="13">
    <source>
        <dbReference type="Pfam" id="PF01979"/>
    </source>
</evidence>
<protein>
    <recommendedName>
        <fullName evidence="3">N-acetylglucosamine-6-phosphate deacetylase</fullName>
        <ecNumber evidence="2">3.5.1.25</ecNumber>
    </recommendedName>
</protein>
<dbReference type="CDD" id="cd00854">
    <property type="entry name" value="NagA"/>
    <property type="match status" value="1"/>
</dbReference>
<dbReference type="Proteomes" id="UP000287872">
    <property type="component" value="Unassembled WGS sequence"/>
</dbReference>
<feature type="binding site" evidence="11">
    <location>
        <begin position="228"/>
        <end position="229"/>
    </location>
    <ligand>
        <name>substrate</name>
    </ligand>
</feature>